<proteinExistence type="predicted"/>
<sequence length="124" mass="14727">MIKTLEVVLVNLLNNKCEDEKVHNLKSLSNLIDDYLTLYCEFLQREADLEWIWNERNRYNLDVRSNDLNNVNNNSITEAASLLELQKIYSMRSWKLIGKYQNFMDNSRIGLLLSKLRNFVLKVK</sequence>
<keyword evidence="2" id="KW-1185">Reference proteome</keyword>
<dbReference type="Proteomes" id="UP000074866">
    <property type="component" value="Unassembled WGS sequence"/>
</dbReference>
<evidence type="ECO:0000313" key="1">
    <source>
        <dbReference type="EMBL" id="KTS75471.1"/>
    </source>
</evidence>
<organism evidence="1 2">
    <name type="scientific">Paenibacillus jamilae</name>
    <dbReference type="NCBI Taxonomy" id="114136"/>
    <lineage>
        <taxon>Bacteria</taxon>
        <taxon>Bacillati</taxon>
        <taxon>Bacillota</taxon>
        <taxon>Bacilli</taxon>
        <taxon>Bacillales</taxon>
        <taxon>Paenibacillaceae</taxon>
        <taxon>Paenibacillus</taxon>
    </lineage>
</organism>
<gene>
    <name evidence="1" type="ORF">NS115_24070</name>
</gene>
<evidence type="ECO:0000313" key="2">
    <source>
        <dbReference type="Proteomes" id="UP000074866"/>
    </source>
</evidence>
<dbReference type="EMBL" id="LDRX01000211">
    <property type="protein sequence ID" value="KTS75471.1"/>
    <property type="molecule type" value="Genomic_DNA"/>
</dbReference>
<protein>
    <submittedName>
        <fullName evidence="1">Uncharacterized protein</fullName>
    </submittedName>
</protein>
<name>A0ACC4ZNF3_9BACL</name>
<comment type="caution">
    <text evidence="1">The sequence shown here is derived from an EMBL/GenBank/DDBJ whole genome shotgun (WGS) entry which is preliminary data.</text>
</comment>
<accession>A0ACC4ZNF3</accession>
<reference evidence="1 2" key="1">
    <citation type="journal article" date="2016" name="Front. Microbiol.">
        <title>Genomic Resource of Rice Seed Associated Bacteria.</title>
        <authorList>
            <person name="Midha S."/>
            <person name="Bansal K."/>
            <person name="Sharma S."/>
            <person name="Kumar N."/>
            <person name="Patil P.P."/>
            <person name="Chaudhry V."/>
            <person name="Patil P.B."/>
        </authorList>
    </citation>
    <scope>NUCLEOTIDE SEQUENCE [LARGE SCALE GENOMIC DNA]</scope>
    <source>
        <strain evidence="1 2">NS115</strain>
    </source>
</reference>